<sequence>MKREGKRGIQLNDTCGPAANCFGGNDKRGEVADGLPRVEGDFKVSGTFLSAAICRQAQGREALCSYTRLRCSSKVSRTSSSTVQKAPMAAHPPGRNDHVRVRCRFDLQGPVFIFLAIGRDQIHYQGDDVNFPDLRNAPRSSTKPAMGIAMNKSFPSLERWALTNLRL</sequence>
<gene>
    <name evidence="1" type="ORF">M440DRAFT_115846</name>
</gene>
<reference evidence="1 2" key="1">
    <citation type="submission" date="2016-07" db="EMBL/GenBank/DDBJ databases">
        <title>Multiple horizontal gene transfer events from other fungi enriched the ability of initially mycotrophic Trichoderma (Ascomycota) to feed on dead plant biomass.</title>
        <authorList>
            <consortium name="DOE Joint Genome Institute"/>
            <person name="Aerts A."/>
            <person name="Atanasova L."/>
            <person name="Chenthamara K."/>
            <person name="Zhang J."/>
            <person name="Grujic M."/>
            <person name="Henrissat B."/>
            <person name="Kuo A."/>
            <person name="Salamov A."/>
            <person name="Lipzen A."/>
            <person name="Labutti K."/>
            <person name="Barry K."/>
            <person name="Miao Y."/>
            <person name="Rahimi M.J."/>
            <person name="Shen Q."/>
            <person name="Grigoriev I.V."/>
            <person name="Kubicek C.P."/>
            <person name="Druzhinina I.S."/>
        </authorList>
    </citation>
    <scope>NUCLEOTIDE SEQUENCE [LARGE SCALE GENOMIC DNA]</scope>
    <source>
        <strain evidence="1 2">ATCC 18648</strain>
    </source>
</reference>
<dbReference type="Proteomes" id="UP000240760">
    <property type="component" value="Unassembled WGS sequence"/>
</dbReference>
<protein>
    <submittedName>
        <fullName evidence="1">Uncharacterized protein</fullName>
    </submittedName>
</protein>
<proteinExistence type="predicted"/>
<name>A0A2T4BYK7_TRILO</name>
<dbReference type="EMBL" id="KZ679136">
    <property type="protein sequence ID" value="PTB74403.1"/>
    <property type="molecule type" value="Genomic_DNA"/>
</dbReference>
<accession>A0A2T4BYK7</accession>
<evidence type="ECO:0000313" key="1">
    <source>
        <dbReference type="EMBL" id="PTB74403.1"/>
    </source>
</evidence>
<evidence type="ECO:0000313" key="2">
    <source>
        <dbReference type="Proteomes" id="UP000240760"/>
    </source>
</evidence>
<keyword evidence="2" id="KW-1185">Reference proteome</keyword>
<dbReference type="AlphaFoldDB" id="A0A2T4BYK7"/>
<organism evidence="1 2">
    <name type="scientific">Trichoderma longibrachiatum ATCC 18648</name>
    <dbReference type="NCBI Taxonomy" id="983965"/>
    <lineage>
        <taxon>Eukaryota</taxon>
        <taxon>Fungi</taxon>
        <taxon>Dikarya</taxon>
        <taxon>Ascomycota</taxon>
        <taxon>Pezizomycotina</taxon>
        <taxon>Sordariomycetes</taxon>
        <taxon>Hypocreomycetidae</taxon>
        <taxon>Hypocreales</taxon>
        <taxon>Hypocreaceae</taxon>
        <taxon>Trichoderma</taxon>
    </lineage>
</organism>